<evidence type="ECO:0000313" key="3">
    <source>
        <dbReference type="Proteomes" id="UP000280668"/>
    </source>
</evidence>
<comment type="caution">
    <text evidence="2">The sequence shown here is derived from an EMBL/GenBank/DDBJ whole genome shotgun (WGS) entry which is preliminary data.</text>
</comment>
<feature type="transmembrane region" description="Helical" evidence="1">
    <location>
        <begin position="58"/>
        <end position="80"/>
    </location>
</feature>
<proteinExistence type="predicted"/>
<sequence length="307" mass="32855">MMIDALVILVAGLLITLLPRSRRYASFLTWRASRKAGGQVPPERLPALRERAARRERATGVGILIAGVVWLLVSQFWPGWREQPGALYLVLSLLVVFSAACLAVVEIVWPGDVSDGPRFARATSPTFADYVAPQTRVVSGLFVGVSVVVLAGSLALAQSQWFDAATLWRSPVPFLLAAVPVLALLFALAIKRVLDAPQPARDQRELYWQDAIRAETLYTLAIPPAFVGALSLLIAAASLDNAASATATATGEIGPDWTGWLLFVGYVLPLLAIMAAAVAIASAGGVMRQFNRRLWSTVAPETGAEAN</sequence>
<protein>
    <submittedName>
        <fullName evidence="2">Uncharacterized protein</fullName>
    </submittedName>
</protein>
<dbReference type="AlphaFoldDB" id="A0A3N2BB06"/>
<reference evidence="2 3" key="1">
    <citation type="submission" date="2018-11" db="EMBL/GenBank/DDBJ databases">
        <title>Sequencing the genomes of 1000 actinobacteria strains.</title>
        <authorList>
            <person name="Klenk H.-P."/>
        </authorList>
    </citation>
    <scope>NUCLEOTIDE SEQUENCE [LARGE SCALE GENOMIC DNA]</scope>
    <source>
        <strain evidence="2 3">DSM 11294</strain>
    </source>
</reference>
<feature type="transmembrane region" description="Helical" evidence="1">
    <location>
        <begin position="215"/>
        <end position="239"/>
    </location>
</feature>
<dbReference type="EMBL" id="RKHK01000001">
    <property type="protein sequence ID" value="ROR72362.1"/>
    <property type="molecule type" value="Genomic_DNA"/>
</dbReference>
<feature type="transmembrane region" description="Helical" evidence="1">
    <location>
        <begin position="174"/>
        <end position="194"/>
    </location>
</feature>
<feature type="transmembrane region" description="Helical" evidence="1">
    <location>
        <begin position="6"/>
        <end position="25"/>
    </location>
</feature>
<evidence type="ECO:0000313" key="2">
    <source>
        <dbReference type="EMBL" id="ROR72362.1"/>
    </source>
</evidence>
<gene>
    <name evidence="2" type="ORF">EDD31_0713</name>
</gene>
<dbReference type="Proteomes" id="UP000280668">
    <property type="component" value="Unassembled WGS sequence"/>
</dbReference>
<keyword evidence="1" id="KW-0812">Transmembrane</keyword>
<feature type="transmembrane region" description="Helical" evidence="1">
    <location>
        <begin position="259"/>
        <end position="286"/>
    </location>
</feature>
<dbReference type="RefSeq" id="WP_123302935.1">
    <property type="nucleotide sequence ID" value="NZ_RKHK01000001.1"/>
</dbReference>
<keyword evidence="1" id="KW-0472">Membrane</keyword>
<organism evidence="2 3">
    <name type="scientific">Bogoriella caseilytica</name>
    <dbReference type="NCBI Taxonomy" id="56055"/>
    <lineage>
        <taxon>Bacteria</taxon>
        <taxon>Bacillati</taxon>
        <taxon>Actinomycetota</taxon>
        <taxon>Actinomycetes</taxon>
        <taxon>Micrococcales</taxon>
        <taxon>Bogoriellaceae</taxon>
        <taxon>Bogoriella</taxon>
    </lineage>
</organism>
<name>A0A3N2BB06_9MICO</name>
<feature type="transmembrane region" description="Helical" evidence="1">
    <location>
        <begin position="86"/>
        <end position="109"/>
    </location>
</feature>
<keyword evidence="3" id="KW-1185">Reference proteome</keyword>
<dbReference type="OrthoDB" id="5148138at2"/>
<evidence type="ECO:0000256" key="1">
    <source>
        <dbReference type="SAM" id="Phobius"/>
    </source>
</evidence>
<keyword evidence="1" id="KW-1133">Transmembrane helix</keyword>
<feature type="transmembrane region" description="Helical" evidence="1">
    <location>
        <begin position="141"/>
        <end position="162"/>
    </location>
</feature>
<accession>A0A3N2BB06</accession>